<dbReference type="PANTHER" id="PTHR11256">
    <property type="entry name" value="BCL-2 RELATED"/>
    <property type="match status" value="1"/>
</dbReference>
<dbReference type="Pfam" id="PF00452">
    <property type="entry name" value="Bcl-2"/>
    <property type="match status" value="1"/>
</dbReference>
<evidence type="ECO:0000313" key="10">
    <source>
        <dbReference type="Proteomes" id="UP001208570"/>
    </source>
</evidence>
<gene>
    <name evidence="9" type="ORF">LSH36_255g02026</name>
</gene>
<comment type="similarity">
    <text evidence="2">Belongs to the Bcl-2 family.</text>
</comment>
<dbReference type="InterPro" id="IPR036834">
    <property type="entry name" value="Bcl-2-like_sf"/>
</dbReference>
<name>A0AAD9N312_9ANNE</name>
<evidence type="ECO:0000256" key="5">
    <source>
        <dbReference type="ARBA" id="ARBA00022989"/>
    </source>
</evidence>
<dbReference type="SUPFAM" id="SSF56854">
    <property type="entry name" value="Bcl-2 inhibitors of programmed cell death"/>
    <property type="match status" value="1"/>
</dbReference>
<accession>A0AAD9N312</accession>
<evidence type="ECO:0000256" key="7">
    <source>
        <dbReference type="SAM" id="Phobius"/>
    </source>
</evidence>
<evidence type="ECO:0000256" key="4">
    <source>
        <dbReference type="ARBA" id="ARBA00022703"/>
    </source>
</evidence>
<proteinExistence type="inferred from homology"/>
<comment type="caution">
    <text evidence="9">The sequence shown here is derived from an EMBL/GenBank/DDBJ whole genome shotgun (WGS) entry which is preliminary data.</text>
</comment>
<dbReference type="AlphaFoldDB" id="A0AAD9N312"/>
<feature type="transmembrane region" description="Helical" evidence="7">
    <location>
        <begin position="188"/>
        <end position="209"/>
    </location>
</feature>
<reference evidence="9" key="1">
    <citation type="journal article" date="2023" name="Mol. Biol. Evol.">
        <title>Third-Generation Sequencing Reveals the Adaptive Role of the Epigenome in Three Deep-Sea Polychaetes.</title>
        <authorList>
            <person name="Perez M."/>
            <person name="Aroh O."/>
            <person name="Sun Y."/>
            <person name="Lan Y."/>
            <person name="Juniper S.K."/>
            <person name="Young C.R."/>
            <person name="Angers B."/>
            <person name="Qian P.Y."/>
        </authorList>
    </citation>
    <scope>NUCLEOTIDE SEQUENCE</scope>
    <source>
        <strain evidence="9">P08H-3</strain>
    </source>
</reference>
<evidence type="ECO:0000256" key="6">
    <source>
        <dbReference type="ARBA" id="ARBA00023136"/>
    </source>
</evidence>
<dbReference type="SMART" id="SM00337">
    <property type="entry name" value="BCL"/>
    <property type="match status" value="1"/>
</dbReference>
<dbReference type="PANTHER" id="PTHR11256:SF47">
    <property type="entry name" value="BCL-2-LIKE PROTEIN 10"/>
    <property type="match status" value="1"/>
</dbReference>
<dbReference type="InterPro" id="IPR046371">
    <property type="entry name" value="Bcl-2_BH1-3"/>
</dbReference>
<dbReference type="GO" id="GO:0001836">
    <property type="term" value="P:release of cytochrome c from mitochondria"/>
    <property type="evidence" value="ECO:0007669"/>
    <property type="project" value="TreeGrafter"/>
</dbReference>
<dbReference type="GO" id="GO:0042981">
    <property type="term" value="P:regulation of apoptotic process"/>
    <property type="evidence" value="ECO:0007669"/>
    <property type="project" value="InterPro"/>
</dbReference>
<comment type="subcellular location">
    <subcellularLocation>
        <location evidence="1">Endomembrane system</location>
    </subcellularLocation>
</comment>
<feature type="domain" description="Bcl-2 Bcl-2 homology region 1-3" evidence="8">
    <location>
        <begin position="77"/>
        <end position="176"/>
    </location>
</feature>
<evidence type="ECO:0000256" key="1">
    <source>
        <dbReference type="ARBA" id="ARBA00004308"/>
    </source>
</evidence>
<evidence type="ECO:0000313" key="9">
    <source>
        <dbReference type="EMBL" id="KAK2154870.1"/>
    </source>
</evidence>
<dbReference type="CDD" id="cd06845">
    <property type="entry name" value="Bcl-2_like"/>
    <property type="match status" value="1"/>
</dbReference>
<dbReference type="GO" id="GO:0008630">
    <property type="term" value="P:intrinsic apoptotic signaling pathway in response to DNA damage"/>
    <property type="evidence" value="ECO:0007669"/>
    <property type="project" value="TreeGrafter"/>
</dbReference>
<dbReference type="Gene3D" id="1.10.437.10">
    <property type="entry name" value="Blc2-like"/>
    <property type="match status" value="1"/>
</dbReference>
<sequence length="214" mass="24178">MQRHVQNPPHYQEFTTTELSSVSGKVQNCAGPTFVLSGDFLPSSFRSESYQLAKDAINYVCRHDNAAFPPSKTAVILRTLIDDTLKYRLDMLCHMVMLLDVKDREQLKVIDGIATSMFEDEIVNWGRIVTFCAFCGYLARYCEERNIPDCADDVARILGDIVVNRLGLWIRSFEKQFPAVCIWESTGLWKGIAIIALLIGAVLAFYSSVRHMNG</sequence>
<keyword evidence="10" id="KW-1185">Reference proteome</keyword>
<dbReference type="EMBL" id="JAODUP010000255">
    <property type="protein sequence ID" value="KAK2154870.1"/>
    <property type="molecule type" value="Genomic_DNA"/>
</dbReference>
<evidence type="ECO:0000256" key="2">
    <source>
        <dbReference type="ARBA" id="ARBA00009458"/>
    </source>
</evidence>
<organism evidence="9 10">
    <name type="scientific">Paralvinella palmiformis</name>
    <dbReference type="NCBI Taxonomy" id="53620"/>
    <lineage>
        <taxon>Eukaryota</taxon>
        <taxon>Metazoa</taxon>
        <taxon>Spiralia</taxon>
        <taxon>Lophotrochozoa</taxon>
        <taxon>Annelida</taxon>
        <taxon>Polychaeta</taxon>
        <taxon>Sedentaria</taxon>
        <taxon>Canalipalpata</taxon>
        <taxon>Terebellida</taxon>
        <taxon>Terebelliformia</taxon>
        <taxon>Alvinellidae</taxon>
        <taxon>Paralvinella</taxon>
    </lineage>
</organism>
<dbReference type="PROSITE" id="PS50062">
    <property type="entry name" value="BCL2_FAMILY"/>
    <property type="match status" value="1"/>
</dbReference>
<dbReference type="GO" id="GO:0005741">
    <property type="term" value="C:mitochondrial outer membrane"/>
    <property type="evidence" value="ECO:0007669"/>
    <property type="project" value="TreeGrafter"/>
</dbReference>
<protein>
    <recommendedName>
        <fullName evidence="8">Bcl-2 Bcl-2 homology region 1-3 domain-containing protein</fullName>
    </recommendedName>
</protein>
<dbReference type="Proteomes" id="UP001208570">
    <property type="component" value="Unassembled WGS sequence"/>
</dbReference>
<dbReference type="InterPro" id="IPR026298">
    <property type="entry name" value="Bcl-2_fam"/>
</dbReference>
<evidence type="ECO:0000259" key="8">
    <source>
        <dbReference type="SMART" id="SM00337"/>
    </source>
</evidence>
<evidence type="ECO:0000256" key="3">
    <source>
        <dbReference type="ARBA" id="ARBA00022692"/>
    </source>
</evidence>
<dbReference type="GO" id="GO:0097192">
    <property type="term" value="P:extrinsic apoptotic signaling pathway in absence of ligand"/>
    <property type="evidence" value="ECO:0007669"/>
    <property type="project" value="TreeGrafter"/>
</dbReference>
<dbReference type="GO" id="GO:0051400">
    <property type="term" value="F:BH domain binding"/>
    <property type="evidence" value="ECO:0007669"/>
    <property type="project" value="TreeGrafter"/>
</dbReference>
<keyword evidence="6 7" id="KW-0472">Membrane</keyword>
<keyword evidence="5 7" id="KW-1133">Transmembrane helix</keyword>
<keyword evidence="4" id="KW-0053">Apoptosis</keyword>
<dbReference type="GO" id="GO:0012505">
    <property type="term" value="C:endomembrane system"/>
    <property type="evidence" value="ECO:0007669"/>
    <property type="project" value="UniProtKB-SubCell"/>
</dbReference>
<dbReference type="InterPro" id="IPR002475">
    <property type="entry name" value="Bcl2-like"/>
</dbReference>
<keyword evidence="3 7" id="KW-0812">Transmembrane</keyword>